<dbReference type="Pfam" id="PF00515">
    <property type="entry name" value="TPR_1"/>
    <property type="match status" value="1"/>
</dbReference>
<dbReference type="AlphaFoldDB" id="A0A4R3MI35"/>
<reference evidence="5 6" key="1">
    <citation type="submission" date="2019-03" db="EMBL/GenBank/DDBJ databases">
        <title>Genomic Encyclopedia of Type Strains, Phase IV (KMG-IV): sequencing the most valuable type-strain genomes for metagenomic binning, comparative biology and taxonomic classification.</title>
        <authorList>
            <person name="Goeker M."/>
        </authorList>
    </citation>
    <scope>NUCLEOTIDE SEQUENCE [LARGE SCALE GENOMIC DNA]</scope>
    <source>
        <strain evidence="5 6">DSM 19345</strain>
    </source>
</reference>
<dbReference type="EMBL" id="SMAK01000001">
    <property type="protein sequence ID" value="TCT13292.1"/>
    <property type="molecule type" value="Genomic_DNA"/>
</dbReference>
<comment type="caution">
    <text evidence="5">The sequence shown here is derived from an EMBL/GenBank/DDBJ whole genome shotgun (WGS) entry which is preliminary data.</text>
</comment>
<dbReference type="Pfam" id="PF13432">
    <property type="entry name" value="TPR_16"/>
    <property type="match status" value="1"/>
</dbReference>
<dbReference type="InterPro" id="IPR019734">
    <property type="entry name" value="TPR_rpt"/>
</dbReference>
<sequence length="207" mass="22701">MPSTFTRCCPRLGAARVAAGLIGALLLSASVSAEPETTGPGISAPVSPADIAETLLDQLAAAEDEATARALETRVREIWQRSGSDTADLLLGRAGSAFEREDYARALQYLDTIVALRPDFVEAWNMRATVYYMLDEYDLSMSDIERVLSLQPRHFGALSGLGMIFRELNQPREALEAFRRALAVNPFLENARTSVDRLEVEVEGRPI</sequence>
<dbReference type="GO" id="GO:0072380">
    <property type="term" value="C:TRC complex"/>
    <property type="evidence" value="ECO:0007669"/>
    <property type="project" value="TreeGrafter"/>
</dbReference>
<dbReference type="SMART" id="SM00028">
    <property type="entry name" value="TPR"/>
    <property type="match status" value="3"/>
</dbReference>
<evidence type="ECO:0000313" key="6">
    <source>
        <dbReference type="Proteomes" id="UP000295678"/>
    </source>
</evidence>
<evidence type="ECO:0000313" key="5">
    <source>
        <dbReference type="EMBL" id="TCT13292.1"/>
    </source>
</evidence>
<name>A0A4R3MI35_9HYPH</name>
<keyword evidence="1" id="KW-0677">Repeat</keyword>
<organism evidence="5 6">
    <name type="scientific">Tepidamorphus gemmatus</name>
    <dbReference type="NCBI Taxonomy" id="747076"/>
    <lineage>
        <taxon>Bacteria</taxon>
        <taxon>Pseudomonadati</taxon>
        <taxon>Pseudomonadota</taxon>
        <taxon>Alphaproteobacteria</taxon>
        <taxon>Hyphomicrobiales</taxon>
        <taxon>Tepidamorphaceae</taxon>
        <taxon>Tepidamorphus</taxon>
    </lineage>
</organism>
<dbReference type="GO" id="GO:0016020">
    <property type="term" value="C:membrane"/>
    <property type="evidence" value="ECO:0007669"/>
    <property type="project" value="TreeGrafter"/>
</dbReference>
<feature type="signal peptide" evidence="4">
    <location>
        <begin position="1"/>
        <end position="33"/>
    </location>
</feature>
<dbReference type="GO" id="GO:0060090">
    <property type="term" value="F:molecular adaptor activity"/>
    <property type="evidence" value="ECO:0007669"/>
    <property type="project" value="TreeGrafter"/>
</dbReference>
<feature type="repeat" description="TPR" evidence="3">
    <location>
        <begin position="121"/>
        <end position="154"/>
    </location>
</feature>
<evidence type="ECO:0000256" key="1">
    <source>
        <dbReference type="ARBA" id="ARBA00022737"/>
    </source>
</evidence>
<dbReference type="PROSITE" id="PS50005">
    <property type="entry name" value="TPR"/>
    <property type="match status" value="2"/>
</dbReference>
<accession>A0A4R3MI35</accession>
<dbReference type="Gene3D" id="1.25.40.10">
    <property type="entry name" value="Tetratricopeptide repeat domain"/>
    <property type="match status" value="1"/>
</dbReference>
<evidence type="ECO:0000256" key="2">
    <source>
        <dbReference type="ARBA" id="ARBA00022803"/>
    </source>
</evidence>
<protein>
    <submittedName>
        <fullName evidence="5">Tetratricopeptide repeat protein</fullName>
    </submittedName>
</protein>
<keyword evidence="4" id="KW-0732">Signal</keyword>
<dbReference type="PANTHER" id="PTHR45831:SF2">
    <property type="entry name" value="LD24721P"/>
    <property type="match status" value="1"/>
</dbReference>
<dbReference type="InterPro" id="IPR011990">
    <property type="entry name" value="TPR-like_helical_dom_sf"/>
</dbReference>
<dbReference type="GO" id="GO:0006620">
    <property type="term" value="P:post-translational protein targeting to endoplasmic reticulum membrane"/>
    <property type="evidence" value="ECO:0007669"/>
    <property type="project" value="TreeGrafter"/>
</dbReference>
<dbReference type="InterPro" id="IPR047150">
    <property type="entry name" value="SGT"/>
</dbReference>
<feature type="chain" id="PRO_5020954120" evidence="4">
    <location>
        <begin position="34"/>
        <end position="207"/>
    </location>
</feature>
<feature type="repeat" description="TPR" evidence="3">
    <location>
        <begin position="155"/>
        <end position="188"/>
    </location>
</feature>
<dbReference type="Proteomes" id="UP000295678">
    <property type="component" value="Unassembled WGS sequence"/>
</dbReference>
<dbReference type="SUPFAM" id="SSF48452">
    <property type="entry name" value="TPR-like"/>
    <property type="match status" value="1"/>
</dbReference>
<keyword evidence="6" id="KW-1185">Reference proteome</keyword>
<keyword evidence="2 3" id="KW-0802">TPR repeat</keyword>
<proteinExistence type="predicted"/>
<dbReference type="PANTHER" id="PTHR45831">
    <property type="entry name" value="LD24721P"/>
    <property type="match status" value="1"/>
</dbReference>
<evidence type="ECO:0000256" key="4">
    <source>
        <dbReference type="SAM" id="SignalP"/>
    </source>
</evidence>
<dbReference type="OrthoDB" id="9815010at2"/>
<evidence type="ECO:0000256" key="3">
    <source>
        <dbReference type="PROSITE-ProRule" id="PRU00339"/>
    </source>
</evidence>
<gene>
    <name evidence="5" type="ORF">EDC22_101155</name>
</gene>